<comment type="caution">
    <text evidence="1">The sequence shown here is derived from an EMBL/GenBank/DDBJ whole genome shotgun (WGS) entry which is preliminary data.</text>
</comment>
<dbReference type="Proteomes" id="UP000634668">
    <property type="component" value="Unassembled WGS sequence"/>
</dbReference>
<evidence type="ECO:0000313" key="2">
    <source>
        <dbReference type="Proteomes" id="UP000634668"/>
    </source>
</evidence>
<dbReference type="EMBL" id="BMWP01000005">
    <property type="protein sequence ID" value="GGW27366.1"/>
    <property type="molecule type" value="Genomic_DNA"/>
</dbReference>
<protein>
    <submittedName>
        <fullName evidence="1">Uncharacterized protein</fullName>
    </submittedName>
</protein>
<evidence type="ECO:0000313" key="1">
    <source>
        <dbReference type="EMBL" id="GGW27366.1"/>
    </source>
</evidence>
<gene>
    <name evidence="1" type="ORF">GCM10007383_10920</name>
</gene>
<dbReference type="AlphaFoldDB" id="A0A918MJC1"/>
<name>A0A918MJC1_9FLAO</name>
<reference evidence="1" key="1">
    <citation type="journal article" date="2014" name="Int. J. Syst. Evol. Microbiol.">
        <title>Complete genome sequence of Corynebacterium casei LMG S-19264T (=DSM 44701T), isolated from a smear-ripened cheese.</title>
        <authorList>
            <consortium name="US DOE Joint Genome Institute (JGI-PGF)"/>
            <person name="Walter F."/>
            <person name="Albersmeier A."/>
            <person name="Kalinowski J."/>
            <person name="Ruckert C."/>
        </authorList>
    </citation>
    <scope>NUCLEOTIDE SEQUENCE</scope>
    <source>
        <strain evidence="1">KCTC 12113</strain>
    </source>
</reference>
<accession>A0A918MJC1</accession>
<organism evidence="1 2">
    <name type="scientific">Arenibacter certesii</name>
    <dbReference type="NCBI Taxonomy" id="228955"/>
    <lineage>
        <taxon>Bacteria</taxon>
        <taxon>Pseudomonadati</taxon>
        <taxon>Bacteroidota</taxon>
        <taxon>Flavobacteriia</taxon>
        <taxon>Flavobacteriales</taxon>
        <taxon>Flavobacteriaceae</taxon>
        <taxon>Arenibacter</taxon>
    </lineage>
</organism>
<keyword evidence="2" id="KW-1185">Reference proteome</keyword>
<reference evidence="1" key="2">
    <citation type="submission" date="2020-09" db="EMBL/GenBank/DDBJ databases">
        <authorList>
            <person name="Sun Q."/>
            <person name="Kim S."/>
        </authorList>
    </citation>
    <scope>NUCLEOTIDE SEQUENCE</scope>
    <source>
        <strain evidence="1">KCTC 12113</strain>
    </source>
</reference>
<sequence>MANGVDTRPLLEEQYHNFMEKAANIKYTDSRLAEFFERKATKIDKILKDLSQ</sequence>
<proteinExistence type="predicted"/>